<dbReference type="InterPro" id="IPR050344">
    <property type="entry name" value="Peptidase_M1_aminopeptidases"/>
</dbReference>
<evidence type="ECO:0000256" key="3">
    <source>
        <dbReference type="ARBA" id="ARBA00010136"/>
    </source>
</evidence>
<evidence type="ECO:0000256" key="4">
    <source>
        <dbReference type="ARBA" id="ARBA00012564"/>
    </source>
</evidence>
<evidence type="ECO:0000256" key="13">
    <source>
        <dbReference type="ARBA" id="ARBA00031533"/>
    </source>
</evidence>
<keyword evidence="17" id="KW-1185">Reference proteome</keyword>
<dbReference type="GO" id="GO:0006508">
    <property type="term" value="P:proteolysis"/>
    <property type="evidence" value="ECO:0007669"/>
    <property type="project" value="UniProtKB-KW"/>
</dbReference>
<organism evidence="16 17">
    <name type="scientific">Rugosimonospora africana</name>
    <dbReference type="NCBI Taxonomy" id="556532"/>
    <lineage>
        <taxon>Bacteria</taxon>
        <taxon>Bacillati</taxon>
        <taxon>Actinomycetota</taxon>
        <taxon>Actinomycetes</taxon>
        <taxon>Micromonosporales</taxon>
        <taxon>Micromonosporaceae</taxon>
        <taxon>Rugosimonospora</taxon>
    </lineage>
</organism>
<dbReference type="GO" id="GO:0042277">
    <property type="term" value="F:peptide binding"/>
    <property type="evidence" value="ECO:0007669"/>
    <property type="project" value="TreeGrafter"/>
</dbReference>
<protein>
    <recommendedName>
        <fullName evidence="5">Aminopeptidase N</fullName>
        <ecNumber evidence="4">3.4.11.2</ecNumber>
    </recommendedName>
    <alternativeName>
        <fullName evidence="12">Alanine aminopeptidase</fullName>
    </alternativeName>
    <alternativeName>
        <fullName evidence="13">Lysyl aminopeptidase</fullName>
    </alternativeName>
</protein>
<proteinExistence type="inferred from homology"/>
<dbReference type="InterPro" id="IPR042097">
    <property type="entry name" value="Aminopeptidase_N-like_N_sf"/>
</dbReference>
<keyword evidence="8" id="KW-0479">Metal-binding</keyword>
<feature type="domain" description="ERAP1-like C-terminal" evidence="15">
    <location>
        <begin position="495"/>
        <end position="801"/>
    </location>
</feature>
<dbReference type="Gene3D" id="2.60.40.1730">
    <property type="entry name" value="tricorn interacting facor f3 domain"/>
    <property type="match status" value="1"/>
</dbReference>
<sequence length="809" mass="88906">MPSLTSAEATRRAALLRVDSYHVELDLTRGDEVFGSTTTIRFRAQSPEVTFVDVTPRTLHAATLNGVPLDVAGFDGDRLALREPSAENVLVIEATMAYTRSGTGLHRFVDPADGQAYLYAGMFVDNAPAVFACFDQPDLKAPLTLTVTADPQWTVVANGAGRQTAPGRWEFTETAPLATYFVGLAAGPYHGVHSEHDGVPMSLYARRSLAEHLDRDAPEIFEITRACLDRYHEMFAVRYPFGKYDQVFAPEFTMGAMENPGIVTFRDEYVFRSAATEAQHERRAAVIAHEMAHMWFGDLVTLRWWDDVWLNESFAEYMGSRVIAEATPYTDAWTSFATGRKAWGYAADQRPSTHPVVGEVPDTASTLLLFDGICYAKGASVLRQLVAWLGDEAFLAGLRDYFARHRHGNATLADLLAALGRASGRDLSAWARLWLTTSGVNTLSLDGGVIVQDGTPSRPHRIGVGRYDRSGARLDRIEVDIDGPGTAIELAPADLVLLNDGDLSYAKIRLTDWPAVIDLLPRITDSLTRALLWQAVWGAVRDAVLPAGFYLRLVAAGLPAETRVTVVEHVLDNAWHAATQYLPASGRVDALAGIYEVCRSMLTRDPERRLAFAQGAARFAPPGDSAVVATLRGWLAVERTDFGVPVDPELRWQIAYRLAALGELDAADIDAEYERDHSGTGAEQAARCRAARPDPDAKAAAWQTVVADETLSQRLLFASADGFWQPGQEALTQTYIGRYAGQMPEMATRRHPQVVSRLADLAYPRYAVAPETLDTMRRLLTRDDLTPMLRRAVVDATDELARSLASRGR</sequence>
<dbReference type="GO" id="GO:0005615">
    <property type="term" value="C:extracellular space"/>
    <property type="evidence" value="ECO:0007669"/>
    <property type="project" value="TreeGrafter"/>
</dbReference>
<name>A0A8J3R235_9ACTN</name>
<evidence type="ECO:0000256" key="1">
    <source>
        <dbReference type="ARBA" id="ARBA00000098"/>
    </source>
</evidence>
<dbReference type="InterPro" id="IPR014782">
    <property type="entry name" value="Peptidase_M1_dom"/>
</dbReference>
<dbReference type="Pfam" id="PF01433">
    <property type="entry name" value="Peptidase_M1"/>
    <property type="match status" value="1"/>
</dbReference>
<dbReference type="Pfam" id="PF11838">
    <property type="entry name" value="ERAP1_C"/>
    <property type="match status" value="1"/>
</dbReference>
<dbReference type="GO" id="GO:0070006">
    <property type="term" value="F:metalloaminopeptidase activity"/>
    <property type="evidence" value="ECO:0007669"/>
    <property type="project" value="TreeGrafter"/>
</dbReference>
<comment type="caution">
    <text evidence="16">The sequence shown here is derived from an EMBL/GenBank/DDBJ whole genome shotgun (WGS) entry which is preliminary data.</text>
</comment>
<evidence type="ECO:0000259" key="15">
    <source>
        <dbReference type="Pfam" id="PF11838"/>
    </source>
</evidence>
<accession>A0A8J3R235</accession>
<dbReference type="Proteomes" id="UP000642748">
    <property type="component" value="Unassembled WGS sequence"/>
</dbReference>
<dbReference type="InterPro" id="IPR024571">
    <property type="entry name" value="ERAP1-like_C_dom"/>
</dbReference>
<evidence type="ECO:0000256" key="2">
    <source>
        <dbReference type="ARBA" id="ARBA00001947"/>
    </source>
</evidence>
<gene>
    <name evidence="16" type="ORF">Raf01_81420</name>
</gene>
<comment type="catalytic activity">
    <reaction evidence="1">
        <text>Release of an N-terminal amino acid, Xaa-|-Yaa- from a peptide, amide or arylamide. Xaa is preferably Ala, but may be most amino acids including Pro (slow action). When a terminal hydrophobic residue is followed by a prolyl residue, the two may be released as an intact Xaa-Pro dipeptide.</text>
        <dbReference type="EC" id="3.4.11.2"/>
    </reaction>
</comment>
<evidence type="ECO:0000259" key="14">
    <source>
        <dbReference type="Pfam" id="PF01433"/>
    </source>
</evidence>
<evidence type="ECO:0000256" key="7">
    <source>
        <dbReference type="ARBA" id="ARBA00022670"/>
    </source>
</evidence>
<feature type="domain" description="Peptidase M1 membrane alanine aminopeptidase" evidence="14">
    <location>
        <begin position="221"/>
        <end position="434"/>
    </location>
</feature>
<dbReference type="SUPFAM" id="SSF55486">
    <property type="entry name" value="Metalloproteases ('zincins'), catalytic domain"/>
    <property type="match status" value="1"/>
</dbReference>
<dbReference type="InterPro" id="IPR027268">
    <property type="entry name" value="Peptidase_M4/M1_CTD_sf"/>
</dbReference>
<dbReference type="GO" id="GO:0016285">
    <property type="term" value="F:alanyl aminopeptidase activity"/>
    <property type="evidence" value="ECO:0007669"/>
    <property type="project" value="UniProtKB-EC"/>
</dbReference>
<evidence type="ECO:0000256" key="10">
    <source>
        <dbReference type="ARBA" id="ARBA00022833"/>
    </source>
</evidence>
<dbReference type="NCBIfam" id="TIGR02412">
    <property type="entry name" value="pepN_strep_liv"/>
    <property type="match status" value="1"/>
</dbReference>
<dbReference type="PANTHER" id="PTHR11533:SF174">
    <property type="entry name" value="PUROMYCIN-SENSITIVE AMINOPEPTIDASE-RELATED"/>
    <property type="match status" value="1"/>
</dbReference>
<comment type="similarity">
    <text evidence="3">Belongs to the peptidase M1 family.</text>
</comment>
<dbReference type="GO" id="GO:0043171">
    <property type="term" value="P:peptide catabolic process"/>
    <property type="evidence" value="ECO:0007669"/>
    <property type="project" value="TreeGrafter"/>
</dbReference>
<keyword evidence="7" id="KW-0645">Protease</keyword>
<dbReference type="EC" id="3.4.11.2" evidence="4"/>
<dbReference type="PRINTS" id="PR00756">
    <property type="entry name" value="ALADIPTASE"/>
</dbReference>
<evidence type="ECO:0000256" key="12">
    <source>
        <dbReference type="ARBA" id="ARBA00029811"/>
    </source>
</evidence>
<dbReference type="RefSeq" id="WP_203923409.1">
    <property type="nucleotide sequence ID" value="NZ_BONZ01000087.1"/>
</dbReference>
<keyword evidence="9" id="KW-0378">Hydrolase</keyword>
<dbReference type="InterPro" id="IPR001930">
    <property type="entry name" value="Peptidase_M1"/>
</dbReference>
<dbReference type="SUPFAM" id="SSF63737">
    <property type="entry name" value="Leukotriene A4 hydrolase N-terminal domain"/>
    <property type="match status" value="1"/>
</dbReference>
<evidence type="ECO:0000256" key="6">
    <source>
        <dbReference type="ARBA" id="ARBA00022438"/>
    </source>
</evidence>
<keyword evidence="10" id="KW-0862">Zinc</keyword>
<dbReference type="PANTHER" id="PTHR11533">
    <property type="entry name" value="PROTEASE M1 ZINC METALLOPROTEASE"/>
    <property type="match status" value="1"/>
</dbReference>
<evidence type="ECO:0000256" key="8">
    <source>
        <dbReference type="ARBA" id="ARBA00022723"/>
    </source>
</evidence>
<dbReference type="AlphaFoldDB" id="A0A8J3R235"/>
<evidence type="ECO:0000256" key="9">
    <source>
        <dbReference type="ARBA" id="ARBA00022801"/>
    </source>
</evidence>
<evidence type="ECO:0000256" key="11">
    <source>
        <dbReference type="ARBA" id="ARBA00023049"/>
    </source>
</evidence>
<dbReference type="FunFam" id="1.10.390.10:FF:000004">
    <property type="entry name" value="Aminopeptidase N"/>
    <property type="match status" value="1"/>
</dbReference>
<evidence type="ECO:0000313" key="16">
    <source>
        <dbReference type="EMBL" id="GIH19970.1"/>
    </source>
</evidence>
<evidence type="ECO:0000256" key="5">
    <source>
        <dbReference type="ARBA" id="ARBA00015611"/>
    </source>
</evidence>
<dbReference type="GO" id="GO:0016020">
    <property type="term" value="C:membrane"/>
    <property type="evidence" value="ECO:0007669"/>
    <property type="project" value="TreeGrafter"/>
</dbReference>
<dbReference type="GO" id="GO:0008270">
    <property type="term" value="F:zinc ion binding"/>
    <property type="evidence" value="ECO:0007669"/>
    <property type="project" value="InterPro"/>
</dbReference>
<dbReference type="Gene3D" id="1.10.390.10">
    <property type="entry name" value="Neutral Protease Domain 2"/>
    <property type="match status" value="1"/>
</dbReference>
<dbReference type="CDD" id="cd09602">
    <property type="entry name" value="M1_APN"/>
    <property type="match status" value="1"/>
</dbReference>
<dbReference type="EMBL" id="BONZ01000087">
    <property type="protein sequence ID" value="GIH19970.1"/>
    <property type="molecule type" value="Genomic_DNA"/>
</dbReference>
<reference evidence="16" key="1">
    <citation type="submission" date="2021-01" db="EMBL/GenBank/DDBJ databases">
        <title>Whole genome shotgun sequence of Rugosimonospora africana NBRC 104875.</title>
        <authorList>
            <person name="Komaki H."/>
            <person name="Tamura T."/>
        </authorList>
    </citation>
    <scope>NUCLEOTIDE SEQUENCE</scope>
    <source>
        <strain evidence="16">NBRC 104875</strain>
    </source>
</reference>
<keyword evidence="11" id="KW-0482">Metalloprotease</keyword>
<dbReference type="InterPro" id="IPR012778">
    <property type="entry name" value="Pept_M1_aminopeptidase"/>
</dbReference>
<comment type="cofactor">
    <cofactor evidence="2">
        <name>Zn(2+)</name>
        <dbReference type="ChEBI" id="CHEBI:29105"/>
    </cofactor>
</comment>
<keyword evidence="6 16" id="KW-0031">Aminopeptidase</keyword>
<evidence type="ECO:0000313" key="17">
    <source>
        <dbReference type="Proteomes" id="UP000642748"/>
    </source>
</evidence>
<dbReference type="GO" id="GO:0005737">
    <property type="term" value="C:cytoplasm"/>
    <property type="evidence" value="ECO:0007669"/>
    <property type="project" value="TreeGrafter"/>
</dbReference>